<keyword evidence="3" id="KW-1185">Reference proteome</keyword>
<sequence>MKFSLNTMKILFSLVSILSTVVHQVGAEQDCETECSSVYYKDKEILRGLCINGCSTMPEMFNAEFPYLLGPLTMQAYPELTNSDPEELKDMTGTLFARVHVNRTKMQFSLSMDTNPTPFFPYFA</sequence>
<proteinExistence type="predicted"/>
<dbReference type="AlphaFoldDB" id="A0AAD2CKB3"/>
<keyword evidence="1" id="KW-0732">Signal</keyword>
<feature type="chain" id="PRO_5042107131" evidence="1">
    <location>
        <begin position="28"/>
        <end position="124"/>
    </location>
</feature>
<accession>A0AAD2CKB3</accession>
<protein>
    <submittedName>
        <fullName evidence="2">Uncharacterized protein</fullName>
    </submittedName>
</protein>
<reference evidence="2" key="1">
    <citation type="submission" date="2023-08" db="EMBL/GenBank/DDBJ databases">
        <authorList>
            <person name="Audoor S."/>
            <person name="Bilcke G."/>
        </authorList>
    </citation>
    <scope>NUCLEOTIDE SEQUENCE</scope>
</reference>
<comment type="caution">
    <text evidence="2">The sequence shown here is derived from an EMBL/GenBank/DDBJ whole genome shotgun (WGS) entry which is preliminary data.</text>
</comment>
<evidence type="ECO:0000313" key="2">
    <source>
        <dbReference type="EMBL" id="CAJ1937289.1"/>
    </source>
</evidence>
<organism evidence="2 3">
    <name type="scientific">Cylindrotheca closterium</name>
    <dbReference type="NCBI Taxonomy" id="2856"/>
    <lineage>
        <taxon>Eukaryota</taxon>
        <taxon>Sar</taxon>
        <taxon>Stramenopiles</taxon>
        <taxon>Ochrophyta</taxon>
        <taxon>Bacillariophyta</taxon>
        <taxon>Bacillariophyceae</taxon>
        <taxon>Bacillariophycidae</taxon>
        <taxon>Bacillariales</taxon>
        <taxon>Bacillariaceae</taxon>
        <taxon>Cylindrotheca</taxon>
    </lineage>
</organism>
<dbReference type="EMBL" id="CAKOGP040000624">
    <property type="protein sequence ID" value="CAJ1937289.1"/>
    <property type="molecule type" value="Genomic_DNA"/>
</dbReference>
<gene>
    <name evidence="2" type="ORF">CYCCA115_LOCUS5593</name>
</gene>
<name>A0AAD2CKB3_9STRA</name>
<dbReference type="Proteomes" id="UP001295423">
    <property type="component" value="Unassembled WGS sequence"/>
</dbReference>
<evidence type="ECO:0000256" key="1">
    <source>
        <dbReference type="SAM" id="SignalP"/>
    </source>
</evidence>
<evidence type="ECO:0000313" key="3">
    <source>
        <dbReference type="Proteomes" id="UP001295423"/>
    </source>
</evidence>
<feature type="signal peptide" evidence="1">
    <location>
        <begin position="1"/>
        <end position="27"/>
    </location>
</feature>